<evidence type="ECO:0000256" key="1">
    <source>
        <dbReference type="ARBA" id="ARBA00023015"/>
    </source>
</evidence>
<dbReference type="PANTHER" id="PTHR30385">
    <property type="entry name" value="SIGMA FACTOR F FLAGELLAR"/>
    <property type="match status" value="1"/>
</dbReference>
<dbReference type="AlphaFoldDB" id="A0A975XYV3"/>
<evidence type="ECO:0000259" key="8">
    <source>
        <dbReference type="Pfam" id="PF04545"/>
    </source>
</evidence>
<reference evidence="9" key="1">
    <citation type="submission" date="2021-06" db="EMBL/GenBank/DDBJ databases">
        <title>Complete genome sequence of Nocardioides sp. G188.</title>
        <authorList>
            <person name="Im W.-T."/>
        </authorList>
    </citation>
    <scope>NUCLEOTIDE SEQUENCE</scope>
    <source>
        <strain evidence="9">G188</strain>
    </source>
</reference>
<evidence type="ECO:0000313" key="9">
    <source>
        <dbReference type="EMBL" id="QWZ06713.1"/>
    </source>
</evidence>
<dbReference type="KEGG" id="nps:KRR39_14295"/>
<keyword evidence="2" id="KW-0731">Sigma factor</keyword>
<feature type="domain" description="RNA polymerase sigma-70 region 4" evidence="8">
    <location>
        <begin position="222"/>
        <end position="269"/>
    </location>
</feature>
<dbReference type="GO" id="GO:0016987">
    <property type="term" value="F:sigma factor activity"/>
    <property type="evidence" value="ECO:0007669"/>
    <property type="project" value="UniProtKB-KW"/>
</dbReference>
<evidence type="ECO:0000313" key="10">
    <source>
        <dbReference type="Proteomes" id="UP000683575"/>
    </source>
</evidence>
<dbReference type="PANTHER" id="PTHR30385:SF4">
    <property type="entry name" value="RNA POLYMERASE SIGMA-E FACTOR"/>
    <property type="match status" value="1"/>
</dbReference>
<feature type="domain" description="RNA polymerase sigma-70 region 3" evidence="6">
    <location>
        <begin position="135"/>
        <end position="204"/>
    </location>
</feature>
<dbReference type="Pfam" id="PF04545">
    <property type="entry name" value="Sigma70_r4"/>
    <property type="match status" value="1"/>
</dbReference>
<keyword evidence="1" id="KW-0805">Transcription regulation</keyword>
<dbReference type="EMBL" id="CP077062">
    <property type="protein sequence ID" value="QWZ06713.1"/>
    <property type="molecule type" value="Genomic_DNA"/>
</dbReference>
<dbReference type="InterPro" id="IPR014284">
    <property type="entry name" value="RNA_pol_sigma-70_dom"/>
</dbReference>
<dbReference type="Pfam" id="PF04539">
    <property type="entry name" value="Sigma70_r3"/>
    <property type="match status" value="1"/>
</dbReference>
<name>A0A975XYV3_9ACTN</name>
<dbReference type="InterPro" id="IPR007627">
    <property type="entry name" value="RNA_pol_sigma70_r2"/>
</dbReference>
<dbReference type="NCBIfam" id="TIGR02937">
    <property type="entry name" value="sigma70-ECF"/>
    <property type="match status" value="1"/>
</dbReference>
<keyword evidence="3" id="KW-0238">DNA-binding</keyword>
<dbReference type="Pfam" id="PF04542">
    <property type="entry name" value="Sigma70_r2"/>
    <property type="match status" value="1"/>
</dbReference>
<feature type="region of interest" description="Disordered" evidence="5">
    <location>
        <begin position="1"/>
        <end position="26"/>
    </location>
</feature>
<keyword evidence="4" id="KW-0804">Transcription</keyword>
<evidence type="ECO:0000256" key="5">
    <source>
        <dbReference type="SAM" id="MobiDB-lite"/>
    </source>
</evidence>
<dbReference type="GO" id="GO:0003677">
    <property type="term" value="F:DNA binding"/>
    <property type="evidence" value="ECO:0007669"/>
    <property type="project" value="UniProtKB-KW"/>
</dbReference>
<protein>
    <submittedName>
        <fullName evidence="9">SigB/SigF/SigG family RNA polymerase sigma factor</fullName>
    </submittedName>
</protein>
<dbReference type="InterPro" id="IPR014322">
    <property type="entry name" value="RNA_pol_sigma-B/F/G"/>
</dbReference>
<evidence type="ECO:0000259" key="7">
    <source>
        <dbReference type="Pfam" id="PF04542"/>
    </source>
</evidence>
<dbReference type="RefSeq" id="WP_216937851.1">
    <property type="nucleotide sequence ID" value="NZ_CP077062.1"/>
</dbReference>
<feature type="compositionally biased region" description="Low complexity" evidence="5">
    <location>
        <begin position="1"/>
        <end position="22"/>
    </location>
</feature>
<gene>
    <name evidence="9" type="ORF">KRR39_14295</name>
</gene>
<dbReference type="CDD" id="cd06171">
    <property type="entry name" value="Sigma70_r4"/>
    <property type="match status" value="1"/>
</dbReference>
<evidence type="ECO:0000256" key="4">
    <source>
        <dbReference type="ARBA" id="ARBA00023163"/>
    </source>
</evidence>
<evidence type="ECO:0000256" key="3">
    <source>
        <dbReference type="ARBA" id="ARBA00023125"/>
    </source>
</evidence>
<feature type="domain" description="RNA polymerase sigma-70 region 2" evidence="7">
    <location>
        <begin position="63"/>
        <end position="121"/>
    </location>
</feature>
<organism evidence="9 10">
    <name type="scientific">Nocardioides panacis</name>
    <dbReference type="NCBI Taxonomy" id="2849501"/>
    <lineage>
        <taxon>Bacteria</taxon>
        <taxon>Bacillati</taxon>
        <taxon>Actinomycetota</taxon>
        <taxon>Actinomycetes</taxon>
        <taxon>Propionibacteriales</taxon>
        <taxon>Nocardioidaceae</taxon>
        <taxon>Nocardioides</taxon>
    </lineage>
</organism>
<dbReference type="InterPro" id="IPR007630">
    <property type="entry name" value="RNA_pol_sigma70_r4"/>
</dbReference>
<dbReference type="Proteomes" id="UP000683575">
    <property type="component" value="Chromosome"/>
</dbReference>
<proteinExistence type="predicted"/>
<accession>A0A975XYV3</accession>
<evidence type="ECO:0000259" key="6">
    <source>
        <dbReference type="Pfam" id="PF04539"/>
    </source>
</evidence>
<dbReference type="NCBIfam" id="TIGR02980">
    <property type="entry name" value="SigBFG"/>
    <property type="match status" value="1"/>
</dbReference>
<dbReference type="GO" id="GO:0006352">
    <property type="term" value="P:DNA-templated transcription initiation"/>
    <property type="evidence" value="ECO:0007669"/>
    <property type="project" value="InterPro"/>
</dbReference>
<evidence type="ECO:0000256" key="2">
    <source>
        <dbReference type="ARBA" id="ARBA00023082"/>
    </source>
</evidence>
<keyword evidence="10" id="KW-1185">Reference proteome</keyword>
<sequence>MTTTPNLTPAAPAQRTRPATQAYPEPDRGITTARLLEELHRTDDEREKAALRAEVVVLNMGVARAIAHRYRQRGLAEDDLVQAAYVGLVKAVNGFDPKHERDFLSYAVPTVSGEVKRYFRDFGWAVRPPRRVQELQGQIAKVSAELTQKLGRSPRPSEVAQHCGIDVEQVIEALAADGAFTPASLDVPVGEDGAATLGDLMPHEDLDFGSAEARVMLGPAVRKLAPRDRRILELRFFEGWTQEQIAGDIGVTQMQVSRLLSRILKDLRAELT</sequence>
<dbReference type="InterPro" id="IPR007624">
    <property type="entry name" value="RNA_pol_sigma70_r3"/>
</dbReference>